<feature type="compositionally biased region" description="Basic and acidic residues" evidence="1">
    <location>
        <begin position="539"/>
        <end position="555"/>
    </location>
</feature>
<evidence type="ECO:0000256" key="2">
    <source>
        <dbReference type="SAM" id="Phobius"/>
    </source>
</evidence>
<keyword evidence="2" id="KW-0812">Transmembrane</keyword>
<evidence type="ECO:0000313" key="4">
    <source>
        <dbReference type="EMBL" id="TDS56906.1"/>
    </source>
</evidence>
<dbReference type="Gene3D" id="2.60.450.10">
    <property type="entry name" value="Lipopolysaccharide (LPS) transport protein A like domain"/>
    <property type="match status" value="2"/>
</dbReference>
<dbReference type="AlphaFoldDB" id="A0A4R7EUY2"/>
<feature type="transmembrane region" description="Helical" evidence="2">
    <location>
        <begin position="32"/>
        <end position="51"/>
    </location>
</feature>
<feature type="compositionally biased region" description="Basic and acidic residues" evidence="1">
    <location>
        <begin position="569"/>
        <end position="598"/>
    </location>
</feature>
<dbReference type="InterPro" id="IPR005653">
    <property type="entry name" value="OstA-like_N"/>
</dbReference>
<dbReference type="Pfam" id="PF13100">
    <property type="entry name" value="OstA_2"/>
    <property type="match status" value="1"/>
</dbReference>
<keyword evidence="2" id="KW-0472">Membrane</keyword>
<sequence>MRFSSPYLSCYNLFLTKILICFFCLNLKKIFSILKTIHFSILFLFFSFFSFSQDKKKIIIHHADFTDVNQELLPDAAILTGNISAEHDGVLINCNKAYYFEKENYLKLFGDVKMNQGDTIFMDSKYAEYNGVNGFSYAQGDVIVRSPDSVLETDTLRFDRNQNLIYYNTPGKITNKGNVLTSNAGRYFLDEKKFQFLTAVTITTDQGTVVKSNHLDFYEVPQHSYVFGPSTITNKDDYIYTENGFYDVQNDVGKMIKNSYIWYDNRKIEGDSIYYNKMQEFASATNHVRITDTINKARITGHYSELFKEKDSMFVTNKALVRMLTQEGDSAYFHAKRILLTGKEKDRIIRGFPDARMLRDSMSGKADSLHWSEKTGLTQFIGNPIMWNGDSQLTGRIMYLLSNTETEQMDSLKVLDNAFVIQKDTLGTGYNQLKGVNMYGKFVDNKLSELDLIKNAELIYYMYNDQNELVGIDKGICSHINITFEDSQIASATKFVAPSSDLYPDEELPPNARLLKDFNWRGDEKINSLEEIFSDEEIAQDKSAKQEREQKRIESETPMQIQPETLIVPEREDEKDNPTPLPVKERVGIKEEKTNTQQ</sequence>
<reference evidence="4 5" key="1">
    <citation type="submission" date="2019-03" db="EMBL/GenBank/DDBJ databases">
        <title>Genomic Encyclopedia of Archaeal and Bacterial Type Strains, Phase II (KMG-II): from individual species to whole genera.</title>
        <authorList>
            <person name="Goeker M."/>
        </authorList>
    </citation>
    <scope>NUCLEOTIDE SEQUENCE [LARGE SCALE GENOMIC DNA]</scope>
    <source>
        <strain evidence="4 5">DSM 28213</strain>
    </source>
</reference>
<evidence type="ECO:0000259" key="3">
    <source>
        <dbReference type="Pfam" id="PF13100"/>
    </source>
</evidence>
<accession>A0A4R7EUY2</accession>
<feature type="transmembrane region" description="Helical" evidence="2">
    <location>
        <begin position="6"/>
        <end position="25"/>
    </location>
</feature>
<name>A0A4R7EUY2_9FLAO</name>
<gene>
    <name evidence="4" type="ORF">C8P70_11855</name>
</gene>
<dbReference type="EMBL" id="SOAG01000018">
    <property type="protein sequence ID" value="TDS56906.1"/>
    <property type="molecule type" value="Genomic_DNA"/>
</dbReference>
<feature type="domain" description="Organic solvent tolerance-like N-terminal" evidence="3">
    <location>
        <begin position="55"/>
        <end position="208"/>
    </location>
</feature>
<proteinExistence type="predicted"/>
<evidence type="ECO:0000256" key="1">
    <source>
        <dbReference type="SAM" id="MobiDB-lite"/>
    </source>
</evidence>
<organism evidence="4 5">
    <name type="scientific">Myroides indicus</name>
    <dbReference type="NCBI Taxonomy" id="1323422"/>
    <lineage>
        <taxon>Bacteria</taxon>
        <taxon>Pseudomonadati</taxon>
        <taxon>Bacteroidota</taxon>
        <taxon>Flavobacteriia</taxon>
        <taxon>Flavobacteriales</taxon>
        <taxon>Flavobacteriaceae</taxon>
        <taxon>Myroides</taxon>
    </lineage>
</organism>
<feature type="region of interest" description="Disordered" evidence="1">
    <location>
        <begin position="539"/>
        <end position="598"/>
    </location>
</feature>
<keyword evidence="2" id="KW-1133">Transmembrane helix</keyword>
<protein>
    <submittedName>
        <fullName evidence="4">OstA-like protein</fullName>
    </submittedName>
</protein>
<dbReference type="Proteomes" id="UP000295215">
    <property type="component" value="Unassembled WGS sequence"/>
</dbReference>
<comment type="caution">
    <text evidence="4">The sequence shown here is derived from an EMBL/GenBank/DDBJ whole genome shotgun (WGS) entry which is preliminary data.</text>
</comment>
<keyword evidence="5" id="KW-1185">Reference proteome</keyword>
<evidence type="ECO:0000313" key="5">
    <source>
        <dbReference type="Proteomes" id="UP000295215"/>
    </source>
</evidence>